<keyword evidence="3" id="KW-1185">Reference proteome</keyword>
<comment type="caution">
    <text evidence="2">The sequence shown here is derived from an EMBL/GenBank/DDBJ whole genome shotgun (WGS) entry which is preliminary data.</text>
</comment>
<dbReference type="Proteomes" id="UP000606490">
    <property type="component" value="Unassembled WGS sequence"/>
</dbReference>
<dbReference type="EMBL" id="JAEUXJ010000016">
    <property type="protein sequence ID" value="MBL6458626.1"/>
    <property type="molecule type" value="Genomic_DNA"/>
</dbReference>
<evidence type="ECO:0000313" key="2">
    <source>
        <dbReference type="EMBL" id="MBL6458626.1"/>
    </source>
</evidence>
<evidence type="ECO:0008006" key="4">
    <source>
        <dbReference type="Google" id="ProtNLM"/>
    </source>
</evidence>
<gene>
    <name evidence="2" type="ORF">JMJ55_25125</name>
</gene>
<feature type="signal peptide" evidence="1">
    <location>
        <begin position="1"/>
        <end position="18"/>
    </location>
</feature>
<name>A0ABS1VAC9_9PROT</name>
<feature type="chain" id="PRO_5047328933" description="Lipoprotein" evidence="1">
    <location>
        <begin position="19"/>
        <end position="177"/>
    </location>
</feature>
<proteinExistence type="predicted"/>
<sequence>MPVLPRPARVLLPVLALAALPGCTSLLSEGTSAGAGLAGAGLANAVGADAATTTGIGLGVQAGARAGLQYAQRRIHANTQSSVATAAGPLPVGGIARWSIRHRIPIEPNEAGEVTVARLIGAGTLACKEIVFSVEGPSPDPGVTPRRAFYTATICRDGDRWRWATAEPATERWGALQ</sequence>
<evidence type="ECO:0000256" key="1">
    <source>
        <dbReference type="SAM" id="SignalP"/>
    </source>
</evidence>
<protein>
    <recommendedName>
        <fullName evidence="4">Lipoprotein</fullName>
    </recommendedName>
</protein>
<reference evidence="2 3" key="1">
    <citation type="submission" date="2021-01" db="EMBL/GenBank/DDBJ databases">
        <title>Belnapia mucosa sp. nov. and Belnapia arida sp. nov., isolated from the Tabernas Desert (Almeria, Spain).</title>
        <authorList>
            <person name="Molina-Menor E."/>
            <person name="Vidal-Verdu A."/>
            <person name="Calonge A."/>
            <person name="Satari L."/>
            <person name="Pereto Magraner J."/>
            <person name="Porcar Miralles M."/>
        </authorList>
    </citation>
    <scope>NUCLEOTIDE SEQUENCE [LARGE SCALE GENOMIC DNA]</scope>
    <source>
        <strain evidence="2 3">T6</strain>
    </source>
</reference>
<evidence type="ECO:0000313" key="3">
    <source>
        <dbReference type="Proteomes" id="UP000606490"/>
    </source>
</evidence>
<organism evidence="2 3">
    <name type="scientific">Belnapia mucosa</name>
    <dbReference type="NCBI Taxonomy" id="2804532"/>
    <lineage>
        <taxon>Bacteria</taxon>
        <taxon>Pseudomonadati</taxon>
        <taxon>Pseudomonadota</taxon>
        <taxon>Alphaproteobacteria</taxon>
        <taxon>Acetobacterales</taxon>
        <taxon>Roseomonadaceae</taxon>
        <taxon>Belnapia</taxon>
    </lineage>
</organism>
<accession>A0ABS1VAC9</accession>
<dbReference type="RefSeq" id="WP_202828360.1">
    <property type="nucleotide sequence ID" value="NZ_JAEUXJ010000016.1"/>
</dbReference>
<keyword evidence="1" id="KW-0732">Signal</keyword>